<name>A0A7J6D7L9_9TELE</name>
<dbReference type="EMBL" id="JAAMOB010000003">
    <property type="protein sequence ID" value="KAF4115276.1"/>
    <property type="molecule type" value="Genomic_DNA"/>
</dbReference>
<evidence type="ECO:0000313" key="1">
    <source>
        <dbReference type="EMBL" id="KAF4115276.1"/>
    </source>
</evidence>
<organism evidence="1 2">
    <name type="scientific">Onychostoma macrolepis</name>
    <dbReference type="NCBI Taxonomy" id="369639"/>
    <lineage>
        <taxon>Eukaryota</taxon>
        <taxon>Metazoa</taxon>
        <taxon>Chordata</taxon>
        <taxon>Craniata</taxon>
        <taxon>Vertebrata</taxon>
        <taxon>Euteleostomi</taxon>
        <taxon>Actinopterygii</taxon>
        <taxon>Neopterygii</taxon>
        <taxon>Teleostei</taxon>
        <taxon>Ostariophysi</taxon>
        <taxon>Cypriniformes</taxon>
        <taxon>Cyprinidae</taxon>
        <taxon>Acrossocheilinae</taxon>
        <taxon>Onychostoma</taxon>
    </lineage>
</organism>
<proteinExistence type="predicted"/>
<gene>
    <name evidence="1" type="ORF">G5714_002765</name>
</gene>
<evidence type="ECO:0008006" key="3">
    <source>
        <dbReference type="Google" id="ProtNLM"/>
    </source>
</evidence>
<reference evidence="1 2" key="1">
    <citation type="submission" date="2020-04" db="EMBL/GenBank/DDBJ databases">
        <title>Chromosome-level genome assembly of a cyprinid fish Onychostoma macrolepis by integration of Nanopore Sequencing, Bionano and Hi-C technology.</title>
        <authorList>
            <person name="Wang D."/>
        </authorList>
    </citation>
    <scope>NUCLEOTIDE SEQUENCE [LARGE SCALE GENOMIC DNA]</scope>
    <source>
        <strain evidence="1">SWU-2019</strain>
        <tissue evidence="1">Muscle</tissue>
    </source>
</reference>
<keyword evidence="2" id="KW-1185">Reference proteome</keyword>
<dbReference type="AlphaFoldDB" id="A0A7J6D7L9"/>
<sequence>MLEKHPAPQSHLGEVMVGGLTSEPTEVEQKLAQKKPRRKCRLCGKCTPFMCEACQVPLCVILDRNCLKSYHS</sequence>
<comment type="caution">
    <text evidence="1">The sequence shown here is derived from an EMBL/GenBank/DDBJ whole genome shotgun (WGS) entry which is preliminary data.</text>
</comment>
<evidence type="ECO:0000313" key="2">
    <source>
        <dbReference type="Proteomes" id="UP000579812"/>
    </source>
</evidence>
<protein>
    <recommendedName>
        <fullName evidence="3">PiggyBac transposable element-derived protein 4 C-terminal zinc-ribbon domain-containing protein</fullName>
    </recommendedName>
</protein>
<dbReference type="Proteomes" id="UP000579812">
    <property type="component" value="Unassembled WGS sequence"/>
</dbReference>
<accession>A0A7J6D7L9</accession>